<evidence type="ECO:0000259" key="1">
    <source>
        <dbReference type="Pfam" id="PF03457"/>
    </source>
</evidence>
<dbReference type="InterPro" id="IPR005114">
    <property type="entry name" value="Helicase_assoc"/>
</dbReference>
<dbReference type="EMBL" id="JPMX01000003">
    <property type="protein sequence ID" value="KGH48620.1"/>
    <property type="molecule type" value="Genomic_DNA"/>
</dbReference>
<dbReference type="RefSeq" id="WP_052090470.1">
    <property type="nucleotide sequence ID" value="NZ_JPMX01000003.1"/>
</dbReference>
<dbReference type="Proteomes" id="UP000029713">
    <property type="component" value="Unassembled WGS sequence"/>
</dbReference>
<dbReference type="AlphaFoldDB" id="A0A098YDX2"/>
<evidence type="ECO:0000313" key="3">
    <source>
        <dbReference type="Proteomes" id="UP000029713"/>
    </source>
</evidence>
<gene>
    <name evidence="2" type="ORF">IN07_01260</name>
</gene>
<evidence type="ECO:0000313" key="2">
    <source>
        <dbReference type="EMBL" id="KGH48620.1"/>
    </source>
</evidence>
<dbReference type="OrthoDB" id="9776021at2"/>
<dbReference type="Pfam" id="PF03457">
    <property type="entry name" value="HA"/>
    <property type="match status" value="2"/>
</dbReference>
<comment type="caution">
    <text evidence="2">The sequence shown here is derived from an EMBL/GenBank/DDBJ whole genome shotgun (WGS) entry which is preliminary data.</text>
</comment>
<name>A0A098YDX2_9ACTN</name>
<accession>A0A098YDX2</accession>
<feature type="domain" description="Helicase-associated" evidence="1">
    <location>
        <begin position="229"/>
        <end position="290"/>
    </location>
</feature>
<sequence>MAGRTAPGKTIGTILLPVYLSADEDPETVLSSSAFDDVCTVLHALRDHDPAFGAALDAARGQVGTRRMTPSLPGKVIADLPDRLDGDFHTALCTRLLMQTTKPFWERLQQLADYISARGDLPGPSTAPELHQFVKTQRNRRRHGYMGSEELAALEALPGWLWQAPRISEELRSRARAMRDAGLSLNDIANHFATEGVESASGPITWKSSAIRSMLTTNEERTAIASSRDERWERRYAALREWTEVVGALKWRNAGMDPVLQRWMIRQKSDYRAGNPRMTSELVTRLEALPGWFWEHAKPARGDREAA</sequence>
<reference evidence="2 3" key="1">
    <citation type="submission" date="2014-07" db="EMBL/GenBank/DDBJ databases">
        <title>Biosystematic studies on Modestobacter strains isolated from extreme hyper-arid desert soil and from historic building.</title>
        <authorList>
            <person name="Bukarasam K."/>
            <person name="Bull A."/>
            <person name="Girard G."/>
            <person name="van Wezel G."/>
            <person name="Goodfellow M."/>
        </authorList>
    </citation>
    <scope>NUCLEOTIDE SEQUENCE [LARGE SCALE GENOMIC DNA]</scope>
    <source>
        <strain evidence="2 3">KNN45-2b</strain>
    </source>
</reference>
<keyword evidence="3" id="KW-1185">Reference proteome</keyword>
<dbReference type="Gene3D" id="6.10.140.530">
    <property type="match status" value="2"/>
</dbReference>
<proteinExistence type="predicted"/>
<organism evidence="2 3">
    <name type="scientific">Modestobacter caceresii</name>
    <dbReference type="NCBI Taxonomy" id="1522368"/>
    <lineage>
        <taxon>Bacteria</taxon>
        <taxon>Bacillati</taxon>
        <taxon>Actinomycetota</taxon>
        <taxon>Actinomycetes</taxon>
        <taxon>Geodermatophilales</taxon>
        <taxon>Geodermatophilaceae</taxon>
        <taxon>Modestobacter</taxon>
    </lineage>
</organism>
<protein>
    <recommendedName>
        <fullName evidence="1">Helicase-associated domain-containing protein</fullName>
    </recommendedName>
</protein>
<feature type="domain" description="Helicase-associated" evidence="1">
    <location>
        <begin position="102"/>
        <end position="158"/>
    </location>
</feature>